<feature type="compositionally biased region" description="Low complexity" evidence="1">
    <location>
        <begin position="65"/>
        <end position="85"/>
    </location>
</feature>
<evidence type="ECO:0000256" key="2">
    <source>
        <dbReference type="SAM" id="SignalP"/>
    </source>
</evidence>
<dbReference type="EMBL" id="JAJFZP010000007">
    <property type="protein sequence ID" value="MCC3269672.1"/>
    <property type="molecule type" value="Genomic_DNA"/>
</dbReference>
<dbReference type="AlphaFoldDB" id="A0A9X1M2C6"/>
<feature type="region of interest" description="Disordered" evidence="1">
    <location>
        <begin position="26"/>
        <end position="85"/>
    </location>
</feature>
<protein>
    <recommendedName>
        <fullName evidence="5">Lipoprotein</fullName>
    </recommendedName>
</protein>
<name>A0A9X1M2C6_9MICC</name>
<comment type="caution">
    <text evidence="3">The sequence shown here is derived from an EMBL/GenBank/DDBJ whole genome shotgun (WGS) entry which is preliminary data.</text>
</comment>
<keyword evidence="2" id="KW-0732">Signal</keyword>
<reference evidence="3" key="1">
    <citation type="submission" date="2021-10" db="EMBL/GenBank/DDBJ databases">
        <title>Novel species in genus Arthrobacter.</title>
        <authorList>
            <person name="Liu Y."/>
        </authorList>
    </citation>
    <scope>NUCLEOTIDE SEQUENCE</scope>
    <source>
        <strain evidence="3">Zg-Y809</strain>
    </source>
</reference>
<accession>A0A9X1M2C6</accession>
<feature type="signal peptide" evidence="2">
    <location>
        <begin position="1"/>
        <end position="24"/>
    </location>
</feature>
<evidence type="ECO:0000313" key="3">
    <source>
        <dbReference type="EMBL" id="MCC3269672.1"/>
    </source>
</evidence>
<dbReference type="PROSITE" id="PS51257">
    <property type="entry name" value="PROKAR_LIPOPROTEIN"/>
    <property type="match status" value="1"/>
</dbReference>
<organism evidence="3 4">
    <name type="scientific">Arthrobacter gengyunqii</name>
    <dbReference type="NCBI Taxonomy" id="2886940"/>
    <lineage>
        <taxon>Bacteria</taxon>
        <taxon>Bacillati</taxon>
        <taxon>Actinomycetota</taxon>
        <taxon>Actinomycetes</taxon>
        <taxon>Micrococcales</taxon>
        <taxon>Micrococcaceae</taxon>
        <taxon>Arthrobacter</taxon>
    </lineage>
</organism>
<evidence type="ECO:0000256" key="1">
    <source>
        <dbReference type="SAM" id="MobiDB-lite"/>
    </source>
</evidence>
<gene>
    <name evidence="3" type="ORF">LJ751_09885</name>
</gene>
<proteinExistence type="predicted"/>
<evidence type="ECO:0008006" key="5">
    <source>
        <dbReference type="Google" id="ProtNLM"/>
    </source>
</evidence>
<feature type="chain" id="PRO_5040933677" description="Lipoprotein" evidence="2">
    <location>
        <begin position="25"/>
        <end position="276"/>
    </location>
</feature>
<sequence>MERRVRSFLPAAVLGLAVALCSCGGPTASQPSDTALPERSSPSATATPAASLPTSEPSSAPPSTPAHATNEPSSAPRSGASSAALSTFSGSWEDVQYSFDHPSNWTVEDTTAEGQGAGAVSVLGPDGTQLASLGVLIAWGAECGMNDCEGNPVVHFGDVPGQAPLTRSGPFVVRSLAMDLTESPEDRSSYSWPDNVRVVTSLSSNTEAPPASLMPGVMYGLGLVETGVVAANGVTYRTVLFTSTRDFGTLGEAQAYAGTEEHGQIQAMIASFREGW</sequence>
<evidence type="ECO:0000313" key="4">
    <source>
        <dbReference type="Proteomes" id="UP001139264"/>
    </source>
</evidence>
<dbReference type="RefSeq" id="WP_227908057.1">
    <property type="nucleotide sequence ID" value="NZ_CP095461.1"/>
</dbReference>
<feature type="compositionally biased region" description="Low complexity" evidence="1">
    <location>
        <begin position="40"/>
        <end position="58"/>
    </location>
</feature>
<dbReference type="Proteomes" id="UP001139264">
    <property type="component" value="Unassembled WGS sequence"/>
</dbReference>